<reference evidence="2" key="1">
    <citation type="journal article" date="2022" name="Microorganisms">
        <title>Two New Species of Filamentous Sulfur Bacteria of the Genus Thiothrix, Thiothrix winogradskyi sp. nov. and 'Candidatus Thiothrix sulfatifontis' sp. nov.</title>
        <authorList>
            <person name="Ravin N.V."/>
            <person name="Rossetti S."/>
            <person name="Beletsky A.V."/>
            <person name="Kadnikov V.V."/>
            <person name="Rudenko T.S."/>
            <person name="Smolyakov D.D."/>
            <person name="Moskvitina M.I."/>
            <person name="Gureeva M.V."/>
            <person name="Mardanov A.V."/>
            <person name="Grabovich M.Y."/>
        </authorList>
    </citation>
    <scope>NUCLEOTIDE SEQUENCE</scope>
    <source>
        <strain evidence="2">CT3</strain>
    </source>
</reference>
<evidence type="ECO:0000313" key="2">
    <source>
        <dbReference type="EMBL" id="UJS23574.1"/>
    </source>
</evidence>
<dbReference type="EMBL" id="CP091244">
    <property type="protein sequence ID" value="UJS23574.1"/>
    <property type="molecule type" value="Genomic_DNA"/>
</dbReference>
<dbReference type="PROSITE" id="PS51257">
    <property type="entry name" value="PROKAR_LIPOPROTEIN"/>
    <property type="match status" value="1"/>
</dbReference>
<feature type="signal peptide" evidence="1">
    <location>
        <begin position="1"/>
        <end position="19"/>
    </location>
</feature>
<keyword evidence="3" id="KW-1185">Reference proteome</keyword>
<keyword evidence="1" id="KW-0732">Signal</keyword>
<organism evidence="2 3">
    <name type="scientific">Thiothrix winogradskyi</name>
    <dbReference type="NCBI Taxonomy" id="96472"/>
    <lineage>
        <taxon>Bacteria</taxon>
        <taxon>Pseudomonadati</taxon>
        <taxon>Pseudomonadota</taxon>
        <taxon>Gammaproteobacteria</taxon>
        <taxon>Thiotrichales</taxon>
        <taxon>Thiotrichaceae</taxon>
        <taxon>Thiothrix</taxon>
    </lineage>
</organism>
<accession>A0ABY3SY53</accession>
<evidence type="ECO:0000256" key="1">
    <source>
        <dbReference type="SAM" id="SignalP"/>
    </source>
</evidence>
<proteinExistence type="predicted"/>
<dbReference type="RefSeq" id="WP_236497769.1">
    <property type="nucleotide sequence ID" value="NZ_CP091244.1"/>
</dbReference>
<evidence type="ECO:0008006" key="4">
    <source>
        <dbReference type="Google" id="ProtNLM"/>
    </source>
</evidence>
<gene>
    <name evidence="2" type="ORF">L2Y54_16750</name>
</gene>
<feature type="chain" id="PRO_5046014286" description="Lipoprotein" evidence="1">
    <location>
        <begin position="20"/>
        <end position="130"/>
    </location>
</feature>
<name>A0ABY3SY53_9GAMM</name>
<sequence>MKKLIFALMIISISSCSSMSSLKDIDKIEASDAEILDKNLVDVYNDISRATKFCFANNSATNYNIISNINDVSGEVMIVTGAELVSPNIWLVARLKKNGNKTEIKYTAGNSIWKENIVKMKQWAKGGTDC</sequence>
<evidence type="ECO:0000313" key="3">
    <source>
        <dbReference type="Proteomes" id="UP001054801"/>
    </source>
</evidence>
<dbReference type="Proteomes" id="UP001054801">
    <property type="component" value="Chromosome"/>
</dbReference>
<protein>
    <recommendedName>
        <fullName evidence="4">Lipoprotein</fullName>
    </recommendedName>
</protein>